<dbReference type="Proteomes" id="UP000282084">
    <property type="component" value="Unassembled WGS sequence"/>
</dbReference>
<gene>
    <name evidence="2" type="ORF">C8E97_0143</name>
</gene>
<reference evidence="2 3" key="1">
    <citation type="submission" date="2018-10" db="EMBL/GenBank/DDBJ databases">
        <title>Sequencing the genomes of 1000 actinobacteria strains.</title>
        <authorList>
            <person name="Klenk H.-P."/>
        </authorList>
    </citation>
    <scope>NUCLEOTIDE SEQUENCE [LARGE SCALE GENOMIC DNA]</scope>
    <source>
        <strain evidence="2 3">DSM 43800</strain>
    </source>
</reference>
<name>A0A495VT62_9PSEU</name>
<dbReference type="InterPro" id="IPR025164">
    <property type="entry name" value="Toastrack_DUF4097"/>
</dbReference>
<dbReference type="EMBL" id="RBXO01000001">
    <property type="protein sequence ID" value="RKT51663.1"/>
    <property type="molecule type" value="Genomic_DNA"/>
</dbReference>
<feature type="domain" description="DUF4097" evidence="1">
    <location>
        <begin position="182"/>
        <end position="248"/>
    </location>
</feature>
<evidence type="ECO:0000313" key="3">
    <source>
        <dbReference type="Proteomes" id="UP000282084"/>
    </source>
</evidence>
<dbReference type="Pfam" id="PF13349">
    <property type="entry name" value="DUF4097"/>
    <property type="match status" value="1"/>
</dbReference>
<evidence type="ECO:0000259" key="1">
    <source>
        <dbReference type="Pfam" id="PF13349"/>
    </source>
</evidence>
<dbReference type="AlphaFoldDB" id="A0A495VT62"/>
<evidence type="ECO:0000313" key="2">
    <source>
        <dbReference type="EMBL" id="RKT51663.1"/>
    </source>
</evidence>
<comment type="caution">
    <text evidence="2">The sequence shown here is derived from an EMBL/GenBank/DDBJ whole genome shotgun (WGS) entry which is preliminary data.</text>
</comment>
<sequence>MTLMPRGAVVVKRFALAALAVVAVAGSMSSCVRLVRESFDDRHEVTEPVSAVRIQNGAGNVVLRSRDGGVGGIEIRRTVQYSKNTDKPSGDTHRVEGATLVLDGCRGNCSVDYEVSVPSKDVKVVGGNGSGDVTVEGVASVEINLGSGDATIRDVTGVVRVDNGSGEVHASDIGGEFNGKVGSGDARLVRMNGPVLVDNNSGSVVVEMSAPQPVRAESGSGNVEVRVPKGGSYKVDADTGSGDRKIEVQDEPGASVELYLRSGSGDLTLRAA</sequence>
<protein>
    <submittedName>
        <fullName evidence="2">Putative adhesin</fullName>
    </submittedName>
</protein>
<dbReference type="PROSITE" id="PS51257">
    <property type="entry name" value="PROKAR_LIPOPROTEIN"/>
    <property type="match status" value="1"/>
</dbReference>
<dbReference type="OrthoDB" id="4331847at2"/>
<accession>A0A495VT62</accession>
<proteinExistence type="predicted"/>
<organism evidence="2 3">
    <name type="scientific">Saccharothrix australiensis</name>
    <dbReference type="NCBI Taxonomy" id="2072"/>
    <lineage>
        <taxon>Bacteria</taxon>
        <taxon>Bacillati</taxon>
        <taxon>Actinomycetota</taxon>
        <taxon>Actinomycetes</taxon>
        <taxon>Pseudonocardiales</taxon>
        <taxon>Pseudonocardiaceae</taxon>
        <taxon>Saccharothrix</taxon>
    </lineage>
</organism>
<keyword evidence="3" id="KW-1185">Reference proteome</keyword>